<name>D7A061_ANCN5</name>
<keyword evidence="2" id="KW-1185">Reference proteome</keyword>
<organism evidence="1 2">
    <name type="scientific">Ancylobacter novellus (strain ATCC 8093 / DSM 506 / JCM 20403 / CCM 1077 / IAM 12100 / NBRC 12443 / NCIMB 10456)</name>
    <name type="common">Starkeya novella</name>
    <dbReference type="NCBI Taxonomy" id="639283"/>
    <lineage>
        <taxon>Bacteria</taxon>
        <taxon>Pseudomonadati</taxon>
        <taxon>Pseudomonadota</taxon>
        <taxon>Alphaproteobacteria</taxon>
        <taxon>Hyphomicrobiales</taxon>
        <taxon>Xanthobacteraceae</taxon>
        <taxon>Ancylobacter</taxon>
    </lineage>
</organism>
<evidence type="ECO:0008006" key="3">
    <source>
        <dbReference type="Google" id="ProtNLM"/>
    </source>
</evidence>
<protein>
    <recommendedName>
        <fullName evidence="3">DUF3126 domain-containing protein</fullName>
    </recommendedName>
</protein>
<gene>
    <name evidence="1" type="ordered locus">Snov_2024</name>
</gene>
<proteinExistence type="predicted"/>
<sequence length="70" mass="8279">MEKKDLERVQTYMRRLFSNTQLRVVARPKKKDSAEVYLGEEFIGVLFEDKEDGDLSYNFQMAILDTDLED</sequence>
<evidence type="ECO:0000313" key="1">
    <source>
        <dbReference type="EMBL" id="ADH89322.1"/>
    </source>
</evidence>
<dbReference type="Proteomes" id="UP000006633">
    <property type="component" value="Chromosome"/>
</dbReference>
<evidence type="ECO:0000313" key="2">
    <source>
        <dbReference type="Proteomes" id="UP000006633"/>
    </source>
</evidence>
<accession>D7A061</accession>
<dbReference type="eggNOG" id="ENOG5032Z6W">
    <property type="taxonomic scope" value="Bacteria"/>
</dbReference>
<dbReference type="InterPro" id="IPR021473">
    <property type="entry name" value="DUF3126"/>
</dbReference>
<dbReference type="KEGG" id="sno:Snov_2024"/>
<dbReference type="OrthoDB" id="7632283at2"/>
<dbReference type="AlphaFoldDB" id="D7A061"/>
<dbReference type="HOGENOM" id="CLU_184505_0_0_5"/>
<dbReference type="EMBL" id="CP002026">
    <property type="protein sequence ID" value="ADH89322.1"/>
    <property type="molecule type" value="Genomic_DNA"/>
</dbReference>
<dbReference type="STRING" id="639283.Snov_2024"/>
<reference evidence="1 2" key="1">
    <citation type="journal article" date="2012" name="Stand. Genomic Sci.">
        <title>Complete genome sequence of the facultatively chemolithoautotrophic and methylotrophic alpha Proteobacterium Starkeya novella type strain (ATCC 8093(T)).</title>
        <authorList>
            <person name="Kappler U."/>
            <person name="Davenport K."/>
            <person name="Beatson S."/>
            <person name="Lucas S."/>
            <person name="Lapidus A."/>
            <person name="Copeland A."/>
            <person name="Berry K.W."/>
            <person name="Glavina Del Rio T."/>
            <person name="Hammon N."/>
            <person name="Dalin E."/>
            <person name="Tice H."/>
            <person name="Pitluck S."/>
            <person name="Richardson P."/>
            <person name="Bruce D."/>
            <person name="Goodwin L.A."/>
            <person name="Han C."/>
            <person name="Tapia R."/>
            <person name="Detter J.C."/>
            <person name="Chang Y.J."/>
            <person name="Jeffries C.D."/>
            <person name="Land M."/>
            <person name="Hauser L."/>
            <person name="Kyrpides N.C."/>
            <person name="Goker M."/>
            <person name="Ivanova N."/>
            <person name="Klenk H.P."/>
            <person name="Woyke T."/>
        </authorList>
    </citation>
    <scope>NUCLEOTIDE SEQUENCE [LARGE SCALE GENOMIC DNA]</scope>
    <source>
        <strain evidence="2">ATCC 8093 / DSM 506 / JCM 20403 / CCM 1077 / IAM 12100 / NBRC 12443 / NCIMB 10456</strain>
    </source>
</reference>
<dbReference type="RefSeq" id="WP_013166826.1">
    <property type="nucleotide sequence ID" value="NC_014217.1"/>
</dbReference>
<dbReference type="Pfam" id="PF11324">
    <property type="entry name" value="DUF3126"/>
    <property type="match status" value="1"/>
</dbReference>